<dbReference type="EMBL" id="QXXA01000004">
    <property type="protein sequence ID" value="NBI05672.1"/>
    <property type="molecule type" value="Genomic_DNA"/>
</dbReference>
<feature type="chain" id="PRO_5033171805" description="Germination protease" evidence="4">
    <location>
        <begin position="8"/>
        <end position="324"/>
    </location>
</feature>
<dbReference type="Pfam" id="PF03418">
    <property type="entry name" value="Peptidase_A25"/>
    <property type="match status" value="1"/>
</dbReference>
<dbReference type="PIRSF" id="PIRSF019549">
    <property type="entry name" value="Peptidase_A25"/>
    <property type="match status" value="1"/>
</dbReference>
<dbReference type="AlphaFoldDB" id="A0A845QWZ6"/>
<keyword evidence="1 4" id="KW-0645">Protease</keyword>
<comment type="PTM">
    <text evidence="4">Autoproteolytically processed. The inactive tetrameric zymogen termed p46 autoprocesses to a smaller form termed p41, which is active only during spore germination.</text>
</comment>
<protein>
    <recommendedName>
        <fullName evidence="4">Germination protease</fullName>
        <ecNumber evidence="4">3.4.24.78</ecNumber>
    </recommendedName>
    <alternativeName>
        <fullName evidence="4">GPR endopeptidase</fullName>
    </alternativeName>
    <alternativeName>
        <fullName evidence="4">Germination proteinase</fullName>
    </alternativeName>
    <alternativeName>
        <fullName evidence="4">Spore protease</fullName>
    </alternativeName>
</protein>
<dbReference type="EC" id="3.4.24.78" evidence="4"/>
<evidence type="ECO:0000256" key="3">
    <source>
        <dbReference type="ARBA" id="ARBA00023145"/>
    </source>
</evidence>
<evidence type="ECO:0000313" key="5">
    <source>
        <dbReference type="EMBL" id="NBI05672.1"/>
    </source>
</evidence>
<dbReference type="NCBIfam" id="TIGR01441">
    <property type="entry name" value="GPR"/>
    <property type="match status" value="1"/>
</dbReference>
<organism evidence="5 6">
    <name type="scientific">Senegalia massiliensis</name>
    <dbReference type="NCBI Taxonomy" id="1720316"/>
    <lineage>
        <taxon>Bacteria</taxon>
        <taxon>Bacillati</taxon>
        <taxon>Bacillota</taxon>
        <taxon>Clostridia</taxon>
        <taxon>Eubacteriales</taxon>
        <taxon>Clostridiaceae</taxon>
        <taxon>Senegalia</taxon>
    </lineage>
</organism>
<feature type="propeptide" id="PRO_5033171804" evidence="4">
    <location>
        <begin position="1"/>
        <end position="7"/>
    </location>
</feature>
<dbReference type="GO" id="GO:0004222">
    <property type="term" value="F:metalloendopeptidase activity"/>
    <property type="evidence" value="ECO:0007669"/>
    <property type="project" value="UniProtKB-UniRule"/>
</dbReference>
<evidence type="ECO:0000256" key="2">
    <source>
        <dbReference type="ARBA" id="ARBA00022801"/>
    </source>
</evidence>
<dbReference type="Gene3D" id="3.40.50.1450">
    <property type="entry name" value="HybD-like"/>
    <property type="match status" value="1"/>
</dbReference>
<gene>
    <name evidence="4" type="primary">gpr</name>
    <name evidence="5" type="ORF">D3Z33_02235</name>
</gene>
<name>A0A845QWZ6_9CLOT</name>
<dbReference type="OrthoDB" id="9777293at2"/>
<evidence type="ECO:0000313" key="6">
    <source>
        <dbReference type="Proteomes" id="UP000467132"/>
    </source>
</evidence>
<accession>A0A845QWZ6</accession>
<reference evidence="5 6" key="1">
    <citation type="submission" date="2018-08" db="EMBL/GenBank/DDBJ databases">
        <title>Murine metabolic-syndrome-specific gut microbial biobank.</title>
        <authorList>
            <person name="Liu C."/>
        </authorList>
    </citation>
    <scope>NUCLEOTIDE SEQUENCE [LARGE SCALE GENOMIC DNA]</scope>
    <source>
        <strain evidence="5 6">583</strain>
    </source>
</reference>
<evidence type="ECO:0000256" key="4">
    <source>
        <dbReference type="HAMAP-Rule" id="MF_00626"/>
    </source>
</evidence>
<evidence type="ECO:0000256" key="1">
    <source>
        <dbReference type="ARBA" id="ARBA00022670"/>
    </source>
</evidence>
<comment type="catalytic activity">
    <reaction evidence="4">
        <text>Endopeptidase action with P4 Glu or Asp, P1 preferably Glu &gt; Asp, P1' hydrophobic and P2' Ala.</text>
        <dbReference type="EC" id="3.4.24.78"/>
    </reaction>
</comment>
<dbReference type="InterPro" id="IPR023430">
    <property type="entry name" value="Pept_HybD-like_dom_sf"/>
</dbReference>
<comment type="subunit">
    <text evidence="4">Homotetramer.</text>
</comment>
<keyword evidence="3 4" id="KW-0865">Zymogen</keyword>
<keyword evidence="2 4" id="KW-0378">Hydrolase</keyword>
<dbReference type="Proteomes" id="UP000467132">
    <property type="component" value="Unassembled WGS sequence"/>
</dbReference>
<comment type="similarity">
    <text evidence="4">Belongs to the peptidase A25 family.</text>
</comment>
<dbReference type="GO" id="GO:0009847">
    <property type="term" value="P:spore germination"/>
    <property type="evidence" value="ECO:0007669"/>
    <property type="project" value="UniProtKB-UniRule"/>
</dbReference>
<comment type="caution">
    <text evidence="5">The sequence shown here is derived from an EMBL/GenBank/DDBJ whole genome shotgun (WGS) entry which is preliminary data.</text>
</comment>
<keyword evidence="6" id="KW-1185">Reference proteome</keyword>
<dbReference type="GO" id="GO:0006508">
    <property type="term" value="P:proteolysis"/>
    <property type="evidence" value="ECO:0007669"/>
    <property type="project" value="UniProtKB-UniRule"/>
</dbReference>
<dbReference type="InterPro" id="IPR005080">
    <property type="entry name" value="Peptidase_A25"/>
</dbReference>
<sequence length="324" mass="35799">MFQIRTDLAVEAREIYNEGKEQEISGVEIEKEETDDYKIVRIKILDKTGEEKLNKKIGNYTTIECSALKRADQDLKDNISKVLAKELKAIISKKSHGKTLVVGLGNRNVTPDALGPKVVEKILVTRHFFKAYKKESDETMANVSSISPGVMGLTGMETSEIIKGIVEKTEPELIIAVDALASRNMKHISSTIQISDTGISPGSGVGNRRKPISEEYLGVPVIAIGIPTVVDAATLINDTIGLIIGEMKQQSEKGQQFYSLLEDLEENDKYNLIKEVLSPYMDNVMVTPKEVDDLINDLSQIISNGINISVHPGIDLKDVNRYLN</sequence>
<comment type="function">
    <text evidence="4">Initiates the rapid degradation of small, acid-soluble proteins during spore germination.</text>
</comment>
<dbReference type="SUPFAM" id="SSF53163">
    <property type="entry name" value="HybD-like"/>
    <property type="match status" value="1"/>
</dbReference>
<proteinExistence type="inferred from homology"/>
<dbReference type="RefSeq" id="WP_160196170.1">
    <property type="nucleotide sequence ID" value="NZ_QXXA01000004.1"/>
</dbReference>
<dbReference type="HAMAP" id="MF_00626">
    <property type="entry name" value="Germination_prot"/>
    <property type="match status" value="1"/>
</dbReference>